<keyword evidence="13" id="KW-1185">Reference proteome</keyword>
<dbReference type="AlphaFoldDB" id="M5FSS6"/>
<dbReference type="PANTHER" id="PTHR28012">
    <property type="entry name" value="NUCLEAR FUSION PROTEIN KAR5"/>
    <property type="match status" value="1"/>
</dbReference>
<dbReference type="InterPro" id="IPR007292">
    <property type="entry name" value="Nuclear_fusion_Kar5"/>
</dbReference>
<keyword evidence="7" id="KW-1133">Transmembrane helix</keyword>
<evidence type="ECO:0000256" key="9">
    <source>
        <dbReference type="ARBA" id="ARBA00023180"/>
    </source>
</evidence>
<evidence type="ECO:0000256" key="10">
    <source>
        <dbReference type="ARBA" id="ARBA00023242"/>
    </source>
</evidence>
<evidence type="ECO:0000313" key="12">
    <source>
        <dbReference type="EMBL" id="EJU00551.1"/>
    </source>
</evidence>
<name>M5FSS6_DACPD</name>
<reference evidence="12 13" key="1">
    <citation type="journal article" date="2012" name="Science">
        <title>The Paleozoic origin of enzymatic lignin decomposition reconstructed from 31 fungal genomes.</title>
        <authorList>
            <person name="Floudas D."/>
            <person name="Binder M."/>
            <person name="Riley R."/>
            <person name="Barry K."/>
            <person name="Blanchette R.A."/>
            <person name="Henrissat B."/>
            <person name="Martinez A.T."/>
            <person name="Otillar R."/>
            <person name="Spatafora J.W."/>
            <person name="Yadav J.S."/>
            <person name="Aerts A."/>
            <person name="Benoit I."/>
            <person name="Boyd A."/>
            <person name="Carlson A."/>
            <person name="Copeland A."/>
            <person name="Coutinho P.M."/>
            <person name="de Vries R.P."/>
            <person name="Ferreira P."/>
            <person name="Findley K."/>
            <person name="Foster B."/>
            <person name="Gaskell J."/>
            <person name="Glotzer D."/>
            <person name="Gorecki P."/>
            <person name="Heitman J."/>
            <person name="Hesse C."/>
            <person name="Hori C."/>
            <person name="Igarashi K."/>
            <person name="Jurgens J.A."/>
            <person name="Kallen N."/>
            <person name="Kersten P."/>
            <person name="Kohler A."/>
            <person name="Kuees U."/>
            <person name="Kumar T.K.A."/>
            <person name="Kuo A."/>
            <person name="LaButti K."/>
            <person name="Larrondo L.F."/>
            <person name="Lindquist E."/>
            <person name="Ling A."/>
            <person name="Lombard V."/>
            <person name="Lucas S."/>
            <person name="Lundell T."/>
            <person name="Martin R."/>
            <person name="McLaughlin D.J."/>
            <person name="Morgenstern I."/>
            <person name="Morin E."/>
            <person name="Murat C."/>
            <person name="Nagy L.G."/>
            <person name="Nolan M."/>
            <person name="Ohm R.A."/>
            <person name="Patyshakuliyeva A."/>
            <person name="Rokas A."/>
            <person name="Ruiz-Duenas F.J."/>
            <person name="Sabat G."/>
            <person name="Salamov A."/>
            <person name="Samejima M."/>
            <person name="Schmutz J."/>
            <person name="Slot J.C."/>
            <person name="St John F."/>
            <person name="Stenlid J."/>
            <person name="Sun H."/>
            <person name="Sun S."/>
            <person name="Syed K."/>
            <person name="Tsang A."/>
            <person name="Wiebenga A."/>
            <person name="Young D."/>
            <person name="Pisabarro A."/>
            <person name="Eastwood D.C."/>
            <person name="Martin F."/>
            <person name="Cullen D."/>
            <person name="Grigoriev I.V."/>
            <person name="Hibbett D.S."/>
        </authorList>
    </citation>
    <scope>NUCLEOTIDE SEQUENCE [LARGE SCALE GENOMIC DNA]</scope>
    <source>
        <strain evidence="12 13">DJM-731 SS1</strain>
    </source>
</reference>
<evidence type="ECO:0000256" key="8">
    <source>
        <dbReference type="ARBA" id="ARBA00023136"/>
    </source>
</evidence>
<evidence type="ECO:0000256" key="7">
    <source>
        <dbReference type="ARBA" id="ARBA00022989"/>
    </source>
</evidence>
<comment type="similarity">
    <text evidence="2 11">Belongs to the KAR5 family.</text>
</comment>
<keyword evidence="4" id="KW-0812">Transmembrane</keyword>
<dbReference type="EMBL" id="JH795866">
    <property type="protein sequence ID" value="EJU00551.1"/>
    <property type="molecule type" value="Genomic_DNA"/>
</dbReference>
<evidence type="ECO:0000256" key="5">
    <source>
        <dbReference type="ARBA" id="ARBA00022729"/>
    </source>
</evidence>
<keyword evidence="6 11" id="KW-0256">Endoplasmic reticulum</keyword>
<evidence type="ECO:0000256" key="1">
    <source>
        <dbReference type="ARBA" id="ARBA00003389"/>
    </source>
</evidence>
<evidence type="ECO:0000256" key="2">
    <source>
        <dbReference type="ARBA" id="ARBA00010473"/>
    </source>
</evidence>
<dbReference type="GeneID" id="63690298"/>
<accession>M5FSS6</accession>
<gene>
    <name evidence="12" type="ORF">DACRYDRAFT_54166</name>
</gene>
<sequence>LDSFKHKPDCFKSVAGRLKLKCGEDMPEWERVQAAIQFTLCELSTARIHSYPLECASFASLGDDIELDLQDTSAAGCVEAFSRSTQHWSSYSGYLREIRKYICLVVRAYGLTLKQRNCASHIVAGMILVCAQFREVHVHQLLKPNQIAQSLYITMRRWRKYHCFKSCVRGKARRWITRYQARLHGTGASQYAKDKF</sequence>
<dbReference type="Pfam" id="PF04163">
    <property type="entry name" value="Tht1"/>
    <property type="match status" value="1"/>
</dbReference>
<dbReference type="Proteomes" id="UP000030653">
    <property type="component" value="Unassembled WGS sequence"/>
</dbReference>
<evidence type="ECO:0000256" key="11">
    <source>
        <dbReference type="RuleBase" id="RU368082"/>
    </source>
</evidence>
<dbReference type="OrthoDB" id="5311848at2759"/>
<evidence type="ECO:0000256" key="4">
    <source>
        <dbReference type="ARBA" id="ARBA00022692"/>
    </source>
</evidence>
<dbReference type="HOGENOM" id="CLU_1393158_0_0_1"/>
<keyword evidence="3 11" id="KW-0415">Karyogamy</keyword>
<proteinExistence type="inferred from homology"/>
<protein>
    <submittedName>
        <fullName evidence="12">Uncharacterized protein</fullName>
    </submittedName>
</protein>
<keyword evidence="10 11" id="KW-0539">Nucleus</keyword>
<dbReference type="PANTHER" id="PTHR28012:SF1">
    <property type="entry name" value="NUCLEAR FUSION PROTEIN KAR5"/>
    <property type="match status" value="1"/>
</dbReference>
<dbReference type="GO" id="GO:0000742">
    <property type="term" value="P:karyogamy involved in conjugation with cellular fusion"/>
    <property type="evidence" value="ECO:0007669"/>
    <property type="project" value="UniProtKB-UniRule"/>
</dbReference>
<comment type="subcellular location">
    <subcellularLocation>
        <location evidence="11">Endoplasmic reticulum membrane</location>
    </subcellularLocation>
    <subcellularLocation>
        <location evidence="11">Nucleus membrane</location>
    </subcellularLocation>
</comment>
<organism evidence="12 13">
    <name type="scientific">Dacryopinax primogenitus (strain DJM 731)</name>
    <name type="common">Brown rot fungus</name>
    <dbReference type="NCBI Taxonomy" id="1858805"/>
    <lineage>
        <taxon>Eukaryota</taxon>
        <taxon>Fungi</taxon>
        <taxon>Dikarya</taxon>
        <taxon>Basidiomycota</taxon>
        <taxon>Agaricomycotina</taxon>
        <taxon>Dacrymycetes</taxon>
        <taxon>Dacrymycetales</taxon>
        <taxon>Dacrymycetaceae</taxon>
        <taxon>Dacryopinax</taxon>
    </lineage>
</organism>
<evidence type="ECO:0000313" key="13">
    <source>
        <dbReference type="Proteomes" id="UP000030653"/>
    </source>
</evidence>
<dbReference type="RefSeq" id="XP_040627448.1">
    <property type="nucleotide sequence ID" value="XM_040775236.1"/>
</dbReference>
<evidence type="ECO:0000256" key="3">
    <source>
        <dbReference type="ARBA" id="ARBA00022459"/>
    </source>
</evidence>
<feature type="non-terminal residue" evidence="12">
    <location>
        <position position="1"/>
    </location>
</feature>
<dbReference type="GO" id="GO:0031965">
    <property type="term" value="C:nuclear membrane"/>
    <property type="evidence" value="ECO:0007669"/>
    <property type="project" value="UniProtKB-SubCell"/>
</dbReference>
<keyword evidence="8" id="KW-0472">Membrane</keyword>
<keyword evidence="5 11" id="KW-0732">Signal</keyword>
<keyword evidence="9" id="KW-0325">Glycoprotein</keyword>
<evidence type="ECO:0000256" key="6">
    <source>
        <dbReference type="ARBA" id="ARBA00022824"/>
    </source>
</evidence>
<dbReference type="GO" id="GO:0048288">
    <property type="term" value="P:nuclear membrane fusion involved in karyogamy"/>
    <property type="evidence" value="ECO:0007669"/>
    <property type="project" value="UniProtKB-UniRule"/>
</dbReference>
<dbReference type="GO" id="GO:0005789">
    <property type="term" value="C:endoplasmic reticulum membrane"/>
    <property type="evidence" value="ECO:0007669"/>
    <property type="project" value="UniProtKB-SubCell"/>
</dbReference>
<comment type="function">
    <text evidence="1 11">Required for nuclear membrane fusion during karyogamy.</text>
</comment>